<feature type="domain" description="Carrier" evidence="5">
    <location>
        <begin position="2694"/>
        <end position="2771"/>
    </location>
</feature>
<dbReference type="PANTHER" id="PTHR45527:SF1">
    <property type="entry name" value="FATTY ACID SYNTHASE"/>
    <property type="match status" value="1"/>
</dbReference>
<dbReference type="FunFam" id="3.40.50.980:FF:000002">
    <property type="entry name" value="Enterobactin synthetase component F"/>
    <property type="match status" value="1"/>
</dbReference>
<dbReference type="FunFam" id="3.30.300.30:FF:000015">
    <property type="entry name" value="Nonribosomal peptide synthase SidD"/>
    <property type="match status" value="1"/>
</dbReference>
<dbReference type="GO" id="GO:0005737">
    <property type="term" value="C:cytoplasm"/>
    <property type="evidence" value="ECO:0007669"/>
    <property type="project" value="TreeGrafter"/>
</dbReference>
<dbReference type="SUPFAM" id="SSF52777">
    <property type="entry name" value="CoA-dependent acyltransferases"/>
    <property type="match status" value="6"/>
</dbReference>
<dbReference type="InterPro" id="IPR020806">
    <property type="entry name" value="PKS_PP-bd"/>
</dbReference>
<dbReference type="InterPro" id="IPR036736">
    <property type="entry name" value="ACP-like_sf"/>
</dbReference>
<dbReference type="SUPFAM" id="SSF47336">
    <property type="entry name" value="ACP-like"/>
    <property type="match status" value="3"/>
</dbReference>
<gene>
    <name evidence="6" type="ORF">HG263_10570</name>
</gene>
<dbReference type="InterPro" id="IPR020845">
    <property type="entry name" value="AMP-binding_CS"/>
</dbReference>
<dbReference type="CDD" id="cd05930">
    <property type="entry name" value="A_NRPS"/>
    <property type="match status" value="2"/>
</dbReference>
<dbReference type="GO" id="GO:0043041">
    <property type="term" value="P:amino acid activation for nonribosomal peptide biosynthetic process"/>
    <property type="evidence" value="ECO:0007669"/>
    <property type="project" value="TreeGrafter"/>
</dbReference>
<dbReference type="SMART" id="SM00823">
    <property type="entry name" value="PKS_PP"/>
    <property type="match status" value="2"/>
</dbReference>
<evidence type="ECO:0000256" key="4">
    <source>
        <dbReference type="ARBA" id="ARBA00022553"/>
    </source>
</evidence>
<keyword evidence="4" id="KW-0597">Phosphoprotein</keyword>
<name>A0A849VD29_9GAMM</name>
<dbReference type="PROSITE" id="PS50075">
    <property type="entry name" value="CARRIER"/>
    <property type="match status" value="3"/>
</dbReference>
<dbReference type="NCBIfam" id="NF003417">
    <property type="entry name" value="PRK04813.1"/>
    <property type="match status" value="2"/>
</dbReference>
<proteinExistence type="inferred from homology"/>
<comment type="cofactor">
    <cofactor evidence="1">
        <name>pantetheine 4'-phosphate</name>
        <dbReference type="ChEBI" id="CHEBI:47942"/>
    </cofactor>
</comment>
<dbReference type="Gene3D" id="3.40.50.980">
    <property type="match status" value="4"/>
</dbReference>
<dbReference type="PANTHER" id="PTHR45527">
    <property type="entry name" value="NONRIBOSOMAL PEPTIDE SYNTHETASE"/>
    <property type="match status" value="1"/>
</dbReference>
<evidence type="ECO:0000313" key="6">
    <source>
        <dbReference type="EMBL" id="NOU50975.1"/>
    </source>
</evidence>
<evidence type="ECO:0000313" key="7">
    <source>
        <dbReference type="Proteomes" id="UP000586305"/>
    </source>
</evidence>
<dbReference type="Gene3D" id="3.30.300.30">
    <property type="match status" value="2"/>
</dbReference>
<dbReference type="GO" id="GO:0003824">
    <property type="term" value="F:catalytic activity"/>
    <property type="evidence" value="ECO:0007669"/>
    <property type="project" value="InterPro"/>
</dbReference>
<dbReference type="FunFam" id="3.40.50.980:FF:000001">
    <property type="entry name" value="Non-ribosomal peptide synthetase"/>
    <property type="match status" value="2"/>
</dbReference>
<dbReference type="SUPFAM" id="SSF56801">
    <property type="entry name" value="Acetyl-CoA synthetase-like"/>
    <property type="match status" value="2"/>
</dbReference>
<dbReference type="InterPro" id="IPR006162">
    <property type="entry name" value="Ppantetheine_attach_site"/>
</dbReference>
<dbReference type="PROSITE" id="PS00012">
    <property type="entry name" value="PHOSPHOPANTETHEINE"/>
    <property type="match status" value="3"/>
</dbReference>
<evidence type="ECO:0000256" key="3">
    <source>
        <dbReference type="ARBA" id="ARBA00022450"/>
    </source>
</evidence>
<dbReference type="RefSeq" id="WP_171626038.1">
    <property type="nucleotide sequence ID" value="NZ_JABBPG010000003.1"/>
</dbReference>
<sequence length="2792" mass="314286">MTTITTKSLKALAENIETIYPLTPVQQGMLFHTLMHPNSGIYLQQYRYIMTMDNLNVAAFEKAWQAVVDRHQVLRSAFVHETQEQPLQVVFKNVRLPFEFLDWRHLSAERQAAQTEQLLAQQRKQGLNFNQAPMMTVTLAQLDDNRYQFIRSYHHILMDAWCFSLIMVEFLQLYRHFCDNAPLNLQSAPKYQDYIAWLSKNKDVPAEQAFWHQQLAGFSAPTDLGIMQANRFASDAHATLSKDIICQLDKHTSEQLRAIASDYQVTLNTLLQGAWAQTLARYAQSSDVVFGVTVAGRSINLPDIESIVGLFINTLPLRVNIDEQQNLKQWLQQLQHTNLALRDYEQSALTDIQKYSELGDQPLFNSIFVYENAPMDKALDFNNLEFDIDEIHNRSDLNYPLTVTVLPHASLHLELTYRCADFEPQAVQAMLDHFKQLLVNLVELPEPQNAQLQDIEPALLPKLTAPFEHSSPAQVDALSLFAAQVKTQPNAVALKCADKILSYRELDLQSTQLAQYLLANVQITSDTLIGVSFMPSSDMIVAIMAILKAGTGYVPLDPSYPKDRIEYMIDDSALEVILTQQALTSNAAFANVNSKLLAIDDSEFIQQLGTNSQLYPLPDITLQNLAYVMYTSGTTGKPKGVMIEHLQLANFLLNIEHRYQITPQDTVLQFSTINFDISIEEIFGSLCFGAQLVIRDQACVSDPVQFFNFCEQHNISIVSLPTAFWHQLVSYPHKAIAQTLRLVIVGGEALQVAKVNHWFKAFSGPTLINTYGPTETTVTATGFYLTEQYLDRGEIPIGQPNINTHVYILDAQRRPVPQGVIGELYVGGPSLARGYLNKPKQTEQAFVTSPFVQNERLYRTGDLVRLNQNLQIEFHGRKDDQVKIRGYRVEVAEIETVIQQQHNITQCIVVPWQKPQGDKALAAYITASQKQNTKQLRSQLASQLAEYMIPAVIIELDALPLTSNGKIDKKALPNPAEVSQTIMADDQTPANPTEQLIINCWKTVLGVQNIGLDDNFFALGGHSLLVIQVLSALKQQGVTTHAAQLFKTPTPRLLANVITYSEQTAHASDKPVGDLIPEHCQKITPDMLPLLDLSQQQIDAIVEKVPAGAAGVQDIYPLAPLQEGILFHHMLSPQNDPYIVKALLEVENIETFNQLVAGLNFMIERHEVLRSSIMWRQLDKPVQLVHRKAQLSIEWVDFDANNHDNLETVYQTLLTKEPTNTRDNDIEIDLEACPLIKLRVSKNTTTGKLAVMFIEHHIVSDHISVEIILNEISAYLSGQAASLDTAVQYKTFVARAIEHDHSAAQRFFKRLLGDVDFATLPYQLNNTQGNASDINQHSYKLDQPTSAKIRQLASQFNVSPASFFHSAWALVVARASAHSDIVFGTVLSGRMQSAEQTNAMLGMFINTLPVRLNLTRLTAEQLITRTREQLEALIPHEQSALALAQRASQLSGEQPLFSAILNYRHSHNNDEHAGQQPALNGVRLVHVDEPSNYPFTLSVDDFSNSALFALTLELNKGLYAQQIEQELNTAIAALCQQLMSNSSTPILEHYLQQCHQLQQPIWQRPPEMVFVEPQKHQPNPVDVESNKSLVSEPDVAFQSVQERLLAQIWQPILGVTPITRDSHFFELGGHSLLVMQVITALQKEGYQLNASEVFKSPVLKKLAVKLELTTAHTTDENAFAGKSLAKGLTQITPDMLPLIALSQQDIDHIVSHIPGGVANIKDIYPLAPLQEGILFHHRFDKEHDPYVMPAYLKIKGKARFEQFITGINHIIERHDTLRTAILWDHLSQPVQVVCHQAQLPVEWLALDPTQDYLMQMKNTDAQQAPSLNLQKAPLLTVTVAHDKHNDEFVIRLLDHHIISDHVSMAIVQQELEMLFNGQQHALPKPVQYRGFISQLLQRQATGRDDTKTFFSKQLKGFTEPSTPFALTLKQSHSTQVNELDSLLDVSLSQQVRIAAKKLKLNPATLFHSAFAMVIAACSNKEDVLFGTVMSGRLQGTKGTESMLGMFINTLPLRLTLTDLTPLQLVRQTQQNLMALLPYEQSALSEIQQHSELSADTALFTSLLNYRHTRKKVRDEQNSLIGLEFIDPKERTNYPFAIAVDDYGDDFLLNIQVLEPLSAQRIEQYMLSALAQLTHALIAQHSRPIMHYSVVPQSEQTALLTHHVKTADFADDACIYELLEQQLATMSDRAHDALIFEDKSMSYQLFDEKTNQLARYLIEQGVVQNDYVAIAMERSFDMVIAIWAILKAGAAYLPLDVALPTSRIDTILTDSSAKFLLTQQKLEEQFSRSYCPSVAVDEASFGKIIETYSTTALVREQQQSANSNAYAFYTSGSTGKPKGVICDHQGVVNLVQWLKKQYPLQPSDRVLQKTPYNFDVSVWEFIWPLICGATLVIAKPEGHKDARYLTQIIAQQQISHLHFVPSMLSLMLSDGDWRRCHSVKQVFCIGEALSYELQQNFFSQPGQKAELHNLYGPTEASVVVSHWQCQPQSERKLVPIGKPIQNTQLLILDKHHKLAPMGAEGELYIGGVCLAKEYLNRAQLTAEQFIEHPFATQQGARLYRTGDLVRILEDGNFDYLGRLDDQVKIRGLRIELGEIEFVLNRHPVVNTAQVAVKVNQRNEPNLVAYLMLQRQSDVNTDSAVLFAQLKDYLRSQLPSYMVPEHYVVVEQWPLSNNGKINKAQLPEPHFINLQKSVQEATTDVEQQLAEIWSQLLNLPVKHIGIDSNFFELGGHSILAMKLISAIEARFNLSLSLHSLFSSPTIQAIANQIEDIQGQQSNELDFMEQLLNEFEDQE</sequence>
<evidence type="ECO:0000256" key="2">
    <source>
        <dbReference type="ARBA" id="ARBA00006432"/>
    </source>
</evidence>
<feature type="domain" description="Carrier" evidence="5">
    <location>
        <begin position="1596"/>
        <end position="1670"/>
    </location>
</feature>
<dbReference type="EMBL" id="JABBPG010000003">
    <property type="protein sequence ID" value="NOU50975.1"/>
    <property type="molecule type" value="Genomic_DNA"/>
</dbReference>
<dbReference type="Pfam" id="PF00550">
    <property type="entry name" value="PP-binding"/>
    <property type="match status" value="3"/>
</dbReference>
<dbReference type="InterPro" id="IPR010071">
    <property type="entry name" value="AA_adenyl_dom"/>
</dbReference>
<dbReference type="InterPro" id="IPR009081">
    <property type="entry name" value="PP-bd_ACP"/>
</dbReference>
<dbReference type="CDD" id="cd19544">
    <property type="entry name" value="E-C_NRPS"/>
    <property type="match status" value="2"/>
</dbReference>
<dbReference type="FunFam" id="3.40.50.12780:FF:000012">
    <property type="entry name" value="Non-ribosomal peptide synthetase"/>
    <property type="match status" value="2"/>
</dbReference>
<keyword evidence="7" id="KW-1185">Reference proteome</keyword>
<dbReference type="FunFam" id="1.10.1200.10:FF:000005">
    <property type="entry name" value="Nonribosomal peptide synthetase 1"/>
    <property type="match status" value="1"/>
</dbReference>
<dbReference type="GO" id="GO:0044550">
    <property type="term" value="P:secondary metabolite biosynthetic process"/>
    <property type="evidence" value="ECO:0007669"/>
    <property type="project" value="UniProtKB-ARBA"/>
</dbReference>
<dbReference type="Gene3D" id="1.10.1200.10">
    <property type="entry name" value="ACP-like"/>
    <property type="match status" value="3"/>
</dbReference>
<dbReference type="Gene3D" id="3.30.559.30">
    <property type="entry name" value="Nonribosomal peptide synthetase, condensation domain"/>
    <property type="match status" value="3"/>
</dbReference>
<comment type="similarity">
    <text evidence="2">Belongs to the ATP-dependent AMP-binding enzyme family.</text>
</comment>
<dbReference type="FunFam" id="3.30.300.30:FF:000010">
    <property type="entry name" value="Enterobactin synthetase component F"/>
    <property type="match status" value="1"/>
</dbReference>
<dbReference type="InterPro" id="IPR000873">
    <property type="entry name" value="AMP-dep_synth/lig_dom"/>
</dbReference>
<dbReference type="GO" id="GO:0031177">
    <property type="term" value="F:phosphopantetheine binding"/>
    <property type="evidence" value="ECO:0007669"/>
    <property type="project" value="InterPro"/>
</dbReference>
<keyword evidence="3" id="KW-0596">Phosphopantetheine</keyword>
<dbReference type="Gene3D" id="2.30.38.10">
    <property type="entry name" value="Luciferase, Domain 3"/>
    <property type="match status" value="2"/>
</dbReference>
<evidence type="ECO:0000259" key="5">
    <source>
        <dbReference type="PROSITE" id="PS50075"/>
    </source>
</evidence>
<dbReference type="Pfam" id="PF00668">
    <property type="entry name" value="Condensation"/>
    <property type="match status" value="3"/>
</dbReference>
<dbReference type="PROSITE" id="PS00455">
    <property type="entry name" value="AMP_BINDING"/>
    <property type="match status" value="1"/>
</dbReference>
<dbReference type="InterPro" id="IPR023213">
    <property type="entry name" value="CAT-like_dom_sf"/>
</dbReference>
<dbReference type="Pfam" id="PF00501">
    <property type="entry name" value="AMP-binding"/>
    <property type="match status" value="2"/>
</dbReference>
<dbReference type="CDD" id="cd19543">
    <property type="entry name" value="DCL_NRPS"/>
    <property type="match status" value="1"/>
</dbReference>
<dbReference type="Pfam" id="PF13193">
    <property type="entry name" value="AMP-binding_C"/>
    <property type="match status" value="2"/>
</dbReference>
<dbReference type="NCBIfam" id="TIGR01733">
    <property type="entry name" value="AA-adenyl-dom"/>
    <property type="match status" value="2"/>
</dbReference>
<dbReference type="Gene3D" id="3.30.559.10">
    <property type="entry name" value="Chloramphenicol acetyltransferase-like domain"/>
    <property type="match status" value="3"/>
</dbReference>
<organism evidence="6 7">
    <name type="scientific">Pseudoalteromonas caenipelagi</name>
    <dbReference type="NCBI Taxonomy" id="2726988"/>
    <lineage>
        <taxon>Bacteria</taxon>
        <taxon>Pseudomonadati</taxon>
        <taxon>Pseudomonadota</taxon>
        <taxon>Gammaproteobacteria</taxon>
        <taxon>Alteromonadales</taxon>
        <taxon>Pseudoalteromonadaceae</taxon>
        <taxon>Pseudoalteromonas</taxon>
    </lineage>
</organism>
<dbReference type="InterPro" id="IPR045851">
    <property type="entry name" value="AMP-bd_C_sf"/>
</dbReference>
<feature type="domain" description="Carrier" evidence="5">
    <location>
        <begin position="988"/>
        <end position="1062"/>
    </location>
</feature>
<comment type="caution">
    <text evidence="6">The sequence shown here is derived from an EMBL/GenBank/DDBJ whole genome shotgun (WGS) entry which is preliminary data.</text>
</comment>
<reference evidence="6 7" key="1">
    <citation type="submission" date="2020-04" db="EMBL/GenBank/DDBJ databases">
        <title>Pseudoalteromonas caenipelagi sp. nov., isolated from a tidal flat.</title>
        <authorList>
            <person name="Park S."/>
            <person name="Yoon J.-H."/>
        </authorList>
    </citation>
    <scope>NUCLEOTIDE SEQUENCE [LARGE SCALE GENOMIC DNA]</scope>
    <source>
        <strain evidence="6 7">JBTF-M23</strain>
    </source>
</reference>
<dbReference type="InterPro" id="IPR001242">
    <property type="entry name" value="Condensation_dom"/>
</dbReference>
<dbReference type="InterPro" id="IPR025110">
    <property type="entry name" value="AMP-bd_C"/>
</dbReference>
<accession>A0A849VD29</accession>
<evidence type="ECO:0000256" key="1">
    <source>
        <dbReference type="ARBA" id="ARBA00001957"/>
    </source>
</evidence>
<protein>
    <submittedName>
        <fullName evidence="6">Amino acid adenylation domain-containing protein</fullName>
    </submittedName>
</protein>
<dbReference type="Proteomes" id="UP000586305">
    <property type="component" value="Unassembled WGS sequence"/>
</dbReference>